<proteinExistence type="predicted"/>
<protein>
    <submittedName>
        <fullName evidence="1">Uncharacterized protein</fullName>
    </submittedName>
</protein>
<gene>
    <name evidence="1" type="ORF">U6N30_17830</name>
</gene>
<evidence type="ECO:0000313" key="2">
    <source>
        <dbReference type="Proteomes" id="UP001324287"/>
    </source>
</evidence>
<name>A0ABZ1ATP0_9ACTN</name>
<keyword evidence="2" id="KW-1185">Reference proteome</keyword>
<dbReference type="EMBL" id="CP141261">
    <property type="protein sequence ID" value="WRL61947.1"/>
    <property type="molecule type" value="Genomic_DNA"/>
</dbReference>
<dbReference type="RefSeq" id="WP_324273306.1">
    <property type="nucleotide sequence ID" value="NZ_CP141261.1"/>
</dbReference>
<accession>A0ABZ1ATP0</accession>
<evidence type="ECO:0000313" key="1">
    <source>
        <dbReference type="EMBL" id="WRL61947.1"/>
    </source>
</evidence>
<sequence>MLAAIDGGEIPAVDETGAAKLLVVSRVLRARRDHPEWFAGYDPVEATGSAAEHVVAFDRGGVVAVATRLPAGLAADGWGDTALKLLTGAWRDLLTGERAVSDMGGVAVEALLTRLPVALLVRA</sequence>
<dbReference type="Proteomes" id="UP001324287">
    <property type="component" value="Chromosome"/>
</dbReference>
<reference evidence="1 2" key="1">
    <citation type="submission" date="2023-12" db="EMBL/GenBank/DDBJ databases">
        <title>Blastococcus brunescens sp. nov., an actonobacterium isolated from sandstone collected in sahara desert.</title>
        <authorList>
            <person name="Gtari M."/>
            <person name="Ghodhbane F."/>
        </authorList>
    </citation>
    <scope>NUCLEOTIDE SEQUENCE [LARGE SCALE GENOMIC DNA]</scope>
    <source>
        <strain evidence="1 2">BMG 8361</strain>
    </source>
</reference>
<organism evidence="1 2">
    <name type="scientific">Blastococcus brunescens</name>
    <dbReference type="NCBI Taxonomy" id="1564165"/>
    <lineage>
        <taxon>Bacteria</taxon>
        <taxon>Bacillati</taxon>
        <taxon>Actinomycetota</taxon>
        <taxon>Actinomycetes</taxon>
        <taxon>Geodermatophilales</taxon>
        <taxon>Geodermatophilaceae</taxon>
        <taxon>Blastococcus</taxon>
    </lineage>
</organism>